<sequence>MPKPRARGRTGSAAASSGASSSGASSFSVSSVLQSIRRLPDWARRLLQQRGKDGSTPRMLDVSELEEVRDKLQTAAEYFKAADGAAAVASVLEEEAVLVGILQLVAYGFRLPLRNGSSQSPIMRLRWQVGNEACSLLCRLVEAELPASAAVAGQQRLVRGLLQTQAPHAAARQLAEAAEAIQSSAGVPSIFLRVAAVECVGLLAAPPSVLLDHARHIFAAAYKACCYEGPPGAALIASGPCARHTGMVLGLAALRELEGGAGGGSGGGGGGAGGEGGAPCACSGGALRGEGLGACLQAMLNAMRLGRLGQTSSVGLPRPLTDARLVLRVGFALVASAGQQGAAAGGAGGSRDPAPPAHLVLLGPRDVAFLGSTAFTDLMGSLSLRWPWRWPWLGLASEAWRLAAALLRREVLGERKGPLKLCGDAASLLLNYSAGHGSDGDGPRCFLAEAPPHVAAALAGGALPFLERLLRRAGDEPQGLEAGVLTHMGRAGTGSFADVIPLLVYGEPLQAAALVATVTKLLRRTQAEALLGGEEPAGNEIGTWVAADLLAAVAHPWRSGDPSPAALSRLALVLSLALPEWLPELSRLVRQAAALDQAAWTEGRRGEGQRQPGKGGDTEPPAALCAYAVALLETAMEAYAAATAAAPEEAPADAEDNSSGGTELDPTATASSSRSAVSDSSGILAWPPQGLAEAEVVGAALGLLERWRPHPPVYADLYHQTGMGAVRLVETRPEEVRGLSASGSAFAWRPEAVRAVAEALRGRGDEGAQAEGEEGAQSWDVIVAVELEAWAASQEHIPELGWAAGVDEKGYILSTIELLVPPAEARRCLGLSYCCRECETAHWRSGHKEACGGGGAVGAGTGA</sequence>
<evidence type="ECO:0000313" key="3">
    <source>
        <dbReference type="Proteomes" id="UP000612055"/>
    </source>
</evidence>
<proteinExistence type="predicted"/>
<protein>
    <recommendedName>
        <fullName evidence="4">MYND-type domain-containing protein</fullName>
    </recommendedName>
</protein>
<evidence type="ECO:0000313" key="2">
    <source>
        <dbReference type="EMBL" id="KAG2486374.1"/>
    </source>
</evidence>
<dbReference type="OrthoDB" id="551166at2759"/>
<feature type="region of interest" description="Disordered" evidence="1">
    <location>
        <begin position="1"/>
        <end position="26"/>
    </location>
</feature>
<dbReference type="Proteomes" id="UP000612055">
    <property type="component" value="Unassembled WGS sequence"/>
</dbReference>
<gene>
    <name evidence="2" type="ORF">HYH03_014954</name>
</gene>
<comment type="caution">
    <text evidence="2">The sequence shown here is derived from an EMBL/GenBank/DDBJ whole genome shotgun (WGS) entry which is preliminary data.</text>
</comment>
<feature type="compositionally biased region" description="Low complexity" evidence="1">
    <location>
        <begin position="11"/>
        <end position="26"/>
    </location>
</feature>
<evidence type="ECO:0000256" key="1">
    <source>
        <dbReference type="SAM" id="MobiDB-lite"/>
    </source>
</evidence>
<evidence type="ECO:0008006" key="4">
    <source>
        <dbReference type="Google" id="ProtNLM"/>
    </source>
</evidence>
<accession>A0A835XMR8</accession>
<keyword evidence="3" id="KW-1185">Reference proteome</keyword>
<dbReference type="AlphaFoldDB" id="A0A835XMR8"/>
<feature type="region of interest" description="Disordered" evidence="1">
    <location>
        <begin position="599"/>
        <end position="619"/>
    </location>
</feature>
<feature type="compositionally biased region" description="Low complexity" evidence="1">
    <location>
        <begin position="668"/>
        <end position="681"/>
    </location>
</feature>
<reference evidence="2" key="1">
    <citation type="journal article" date="2020" name="bioRxiv">
        <title>Comparative genomics of Chlamydomonas.</title>
        <authorList>
            <person name="Craig R.J."/>
            <person name="Hasan A.R."/>
            <person name="Ness R.W."/>
            <person name="Keightley P.D."/>
        </authorList>
    </citation>
    <scope>NUCLEOTIDE SEQUENCE</scope>
    <source>
        <strain evidence="2">CCAP 11/70</strain>
    </source>
</reference>
<dbReference type="EMBL" id="JAEHOE010000113">
    <property type="protein sequence ID" value="KAG2486374.1"/>
    <property type="molecule type" value="Genomic_DNA"/>
</dbReference>
<organism evidence="2 3">
    <name type="scientific">Edaphochlamys debaryana</name>
    <dbReference type="NCBI Taxonomy" id="47281"/>
    <lineage>
        <taxon>Eukaryota</taxon>
        <taxon>Viridiplantae</taxon>
        <taxon>Chlorophyta</taxon>
        <taxon>core chlorophytes</taxon>
        <taxon>Chlorophyceae</taxon>
        <taxon>CS clade</taxon>
        <taxon>Chlamydomonadales</taxon>
        <taxon>Chlamydomonadales incertae sedis</taxon>
        <taxon>Edaphochlamys</taxon>
    </lineage>
</organism>
<feature type="region of interest" description="Disordered" evidence="1">
    <location>
        <begin position="646"/>
        <end position="682"/>
    </location>
</feature>
<name>A0A835XMR8_9CHLO</name>